<organism evidence="9 10">
    <name type="scientific">Aporhodopirellula rubra</name>
    <dbReference type="NCBI Taxonomy" id="980271"/>
    <lineage>
        <taxon>Bacteria</taxon>
        <taxon>Pseudomonadati</taxon>
        <taxon>Planctomycetota</taxon>
        <taxon>Planctomycetia</taxon>
        <taxon>Pirellulales</taxon>
        <taxon>Pirellulaceae</taxon>
        <taxon>Aporhodopirellula</taxon>
    </lineage>
</organism>
<dbReference type="SUPFAM" id="SSF56935">
    <property type="entry name" value="Porins"/>
    <property type="match status" value="1"/>
</dbReference>
<dbReference type="GO" id="GO:0009279">
    <property type="term" value="C:cell outer membrane"/>
    <property type="evidence" value="ECO:0007669"/>
    <property type="project" value="UniProtKB-SubCell"/>
</dbReference>
<dbReference type="PANTHER" id="PTHR35093">
    <property type="entry name" value="OUTER MEMBRANE PROTEIN NMB0088-RELATED"/>
    <property type="match status" value="1"/>
</dbReference>
<keyword evidence="10" id="KW-1185">Reference proteome</keyword>
<dbReference type="Pfam" id="PF03349">
    <property type="entry name" value="Toluene_X"/>
    <property type="match status" value="1"/>
</dbReference>
<accession>A0A7W5H845</accession>
<evidence type="ECO:0000256" key="1">
    <source>
        <dbReference type="ARBA" id="ARBA00004571"/>
    </source>
</evidence>
<evidence type="ECO:0000313" key="10">
    <source>
        <dbReference type="Proteomes" id="UP000536179"/>
    </source>
</evidence>
<keyword evidence="7" id="KW-0998">Cell outer membrane</keyword>
<gene>
    <name evidence="9" type="ORF">FHS27_006154</name>
</gene>
<evidence type="ECO:0000256" key="4">
    <source>
        <dbReference type="ARBA" id="ARBA00022692"/>
    </source>
</evidence>
<dbReference type="GO" id="GO:0015483">
    <property type="term" value="F:long-chain fatty acid transporting porin activity"/>
    <property type="evidence" value="ECO:0007669"/>
    <property type="project" value="TreeGrafter"/>
</dbReference>
<feature type="chain" id="PRO_5030719441" evidence="8">
    <location>
        <begin position="21"/>
        <end position="396"/>
    </location>
</feature>
<dbReference type="PANTHER" id="PTHR35093:SF8">
    <property type="entry name" value="OUTER MEMBRANE PROTEIN NMB0088-RELATED"/>
    <property type="match status" value="1"/>
</dbReference>
<dbReference type="RefSeq" id="WP_184309529.1">
    <property type="nucleotide sequence ID" value="NZ_JACHXU010000035.1"/>
</dbReference>
<feature type="signal peptide" evidence="8">
    <location>
        <begin position="1"/>
        <end position="20"/>
    </location>
</feature>
<name>A0A7W5H845_9BACT</name>
<proteinExistence type="inferred from homology"/>
<sequence>MSTIPRLTRFLIFASVAAVAALSVPDTATGQGVYLTGVGPVNRSMAGAGTAAPLDAVGALAWNPASISGLANNEVGFGVELLFADVELTSSLGGGTEGDAGAAAVPSIGWVHRMSEDSRWTVGLGLAGVAGFTNNQPSGNPVLGGAPAYAASEFLQIAPTVSFLVTEKLSIGFAPLINLGEVGFDPIGPSVITPAAETAQGNRKHWGIGFQAGMYYITDNHFHFGASFRSTQWMETFRFFTPSGLVKFDLDLPMIVSLGTAYTGFEDWTFAADFRYIGYDDADGFSELGWSNLFAAAFGVQKRMSDRIYLRGGINFNQPPIHESDVATNVISPLIQKYNIATGGSYRFAKNVDLNLSYVYLGHNSLTGTVPTGGGPVTVRNDVSAHSLITGVTVRY</sequence>
<evidence type="ECO:0000256" key="6">
    <source>
        <dbReference type="ARBA" id="ARBA00023136"/>
    </source>
</evidence>
<dbReference type="AlphaFoldDB" id="A0A7W5H845"/>
<dbReference type="Proteomes" id="UP000536179">
    <property type="component" value="Unassembled WGS sequence"/>
</dbReference>
<evidence type="ECO:0000256" key="2">
    <source>
        <dbReference type="ARBA" id="ARBA00008163"/>
    </source>
</evidence>
<evidence type="ECO:0000256" key="3">
    <source>
        <dbReference type="ARBA" id="ARBA00022452"/>
    </source>
</evidence>
<comment type="subcellular location">
    <subcellularLocation>
        <location evidence="1">Cell outer membrane</location>
        <topology evidence="1">Multi-pass membrane protein</topology>
    </subcellularLocation>
</comment>
<comment type="caution">
    <text evidence="9">The sequence shown here is derived from an EMBL/GenBank/DDBJ whole genome shotgun (WGS) entry which is preliminary data.</text>
</comment>
<keyword evidence="6" id="KW-0472">Membrane</keyword>
<evidence type="ECO:0000256" key="5">
    <source>
        <dbReference type="ARBA" id="ARBA00022729"/>
    </source>
</evidence>
<comment type="similarity">
    <text evidence="2">Belongs to the OmpP1/FadL family.</text>
</comment>
<keyword evidence="4" id="KW-0812">Transmembrane</keyword>
<dbReference type="Gene3D" id="2.40.160.60">
    <property type="entry name" value="Outer membrane protein transport protein (OMPP1/FadL/TodX)"/>
    <property type="match status" value="1"/>
</dbReference>
<evidence type="ECO:0000313" key="9">
    <source>
        <dbReference type="EMBL" id="MBB3210307.1"/>
    </source>
</evidence>
<protein>
    <submittedName>
        <fullName evidence="9">Long-chain fatty acid transport protein</fullName>
    </submittedName>
</protein>
<evidence type="ECO:0000256" key="7">
    <source>
        <dbReference type="ARBA" id="ARBA00023237"/>
    </source>
</evidence>
<dbReference type="EMBL" id="JACHXU010000035">
    <property type="protein sequence ID" value="MBB3210307.1"/>
    <property type="molecule type" value="Genomic_DNA"/>
</dbReference>
<keyword evidence="3" id="KW-1134">Transmembrane beta strand</keyword>
<reference evidence="9 10" key="1">
    <citation type="submission" date="2020-08" db="EMBL/GenBank/DDBJ databases">
        <title>Genomic Encyclopedia of Type Strains, Phase III (KMG-III): the genomes of soil and plant-associated and newly described type strains.</title>
        <authorList>
            <person name="Whitman W."/>
        </authorList>
    </citation>
    <scope>NUCLEOTIDE SEQUENCE [LARGE SCALE GENOMIC DNA]</scope>
    <source>
        <strain evidence="9 10">CECT 8075</strain>
    </source>
</reference>
<dbReference type="InterPro" id="IPR005017">
    <property type="entry name" value="OMPP1/FadL/TodX"/>
</dbReference>
<keyword evidence="5 8" id="KW-0732">Signal</keyword>
<evidence type="ECO:0000256" key="8">
    <source>
        <dbReference type="SAM" id="SignalP"/>
    </source>
</evidence>